<dbReference type="Proteomes" id="UP000515591">
    <property type="component" value="Chromosome"/>
</dbReference>
<keyword evidence="6 21" id="KW-0997">Cell inner membrane</keyword>
<dbReference type="RefSeq" id="WP_182852345.1">
    <property type="nucleotide sequence ID" value="NZ_AP022213.1"/>
</dbReference>
<evidence type="ECO:0000256" key="3">
    <source>
        <dbReference type="ARBA" id="ARBA00006113"/>
    </source>
</evidence>
<comment type="function">
    <text evidence="19">C-type cytochrome. Part of the cbb3-type cytochrome c oxidase complex. CcoP subunit is required for transferring electrons from donor cytochrome c via its heme groups to CcoO subunit. From there, electrons are shuttled to the catalytic binuclear center of CcoN subunit where oxygen reduction takes place. The complex also functions as a proton pump.</text>
</comment>
<dbReference type="NCBIfam" id="TIGR00782">
    <property type="entry name" value="ccoP"/>
    <property type="match status" value="1"/>
</dbReference>
<keyword evidence="12 21" id="KW-0375">Hydrogen ion transport</keyword>
<feature type="domain" description="Cytochrome c" evidence="25">
    <location>
        <begin position="130"/>
        <end position="209"/>
    </location>
</feature>
<dbReference type="InterPro" id="IPR032858">
    <property type="entry name" value="CcoP_N"/>
</dbReference>
<evidence type="ECO:0000313" key="27">
    <source>
        <dbReference type="Proteomes" id="UP000515591"/>
    </source>
</evidence>
<dbReference type="GO" id="GO:1902600">
    <property type="term" value="P:proton transmembrane transport"/>
    <property type="evidence" value="ECO:0007669"/>
    <property type="project" value="UniProtKB-KW"/>
</dbReference>
<evidence type="ECO:0000256" key="20">
    <source>
        <dbReference type="ARBA" id="ARBA00063356"/>
    </source>
</evidence>
<dbReference type="EMBL" id="AP022213">
    <property type="protein sequence ID" value="BBT16101.1"/>
    <property type="molecule type" value="Genomic_DNA"/>
</dbReference>
<dbReference type="Gene3D" id="1.10.760.10">
    <property type="entry name" value="Cytochrome c-like domain"/>
    <property type="match status" value="2"/>
</dbReference>
<keyword evidence="17 21" id="KW-0406">Ion transport</keyword>
<comment type="subcellular location">
    <subcellularLocation>
        <location evidence="1">Cell inner membrane</location>
        <topology evidence="1">Multi-pass membrane protein</topology>
    </subcellularLocation>
</comment>
<evidence type="ECO:0000256" key="11">
    <source>
        <dbReference type="ARBA" id="ARBA00022737"/>
    </source>
</evidence>
<dbReference type="SUPFAM" id="SSF46626">
    <property type="entry name" value="Cytochrome c"/>
    <property type="match status" value="2"/>
</dbReference>
<evidence type="ECO:0000256" key="9">
    <source>
        <dbReference type="ARBA" id="ARBA00022692"/>
    </source>
</evidence>
<evidence type="ECO:0000256" key="12">
    <source>
        <dbReference type="ARBA" id="ARBA00022781"/>
    </source>
</evidence>
<dbReference type="GO" id="GO:0016491">
    <property type="term" value="F:oxidoreductase activity"/>
    <property type="evidence" value="ECO:0007669"/>
    <property type="project" value="UniProtKB-KW"/>
</dbReference>
<feature type="binding site" description="covalent" evidence="23">
    <location>
        <position position="236"/>
    </location>
    <ligand>
        <name>heme c</name>
        <dbReference type="ChEBI" id="CHEBI:61717"/>
        <label>2</label>
    </ligand>
</feature>
<gene>
    <name evidence="26" type="primary">ccoP2</name>
    <name evidence="26" type="ORF">WP8S17C03_21500</name>
</gene>
<evidence type="ECO:0000259" key="25">
    <source>
        <dbReference type="PROSITE" id="PS51007"/>
    </source>
</evidence>
<dbReference type="InterPro" id="IPR009056">
    <property type="entry name" value="Cyt_c-like_dom"/>
</dbReference>
<dbReference type="InterPro" id="IPR036909">
    <property type="entry name" value="Cyt_c-like_dom_sf"/>
</dbReference>
<evidence type="ECO:0000256" key="24">
    <source>
        <dbReference type="SAM" id="Phobius"/>
    </source>
</evidence>
<evidence type="ECO:0000256" key="15">
    <source>
        <dbReference type="ARBA" id="ARBA00023002"/>
    </source>
</evidence>
<evidence type="ECO:0000256" key="14">
    <source>
        <dbReference type="ARBA" id="ARBA00022989"/>
    </source>
</evidence>
<comment type="subunit">
    <text evidence="20">Component of the cbb3-type cytochrome c oxidase at least composed of CcoN, CcoO, CcoQ and CcoP.</text>
</comment>
<evidence type="ECO:0000256" key="7">
    <source>
        <dbReference type="ARBA" id="ARBA00022617"/>
    </source>
</evidence>
<dbReference type="UniPathway" id="UPA00705"/>
<dbReference type="PIRSF" id="PIRSF000006">
    <property type="entry name" value="Cbb3-Cox_fixP"/>
    <property type="match status" value="1"/>
</dbReference>
<proteinExistence type="inferred from homology"/>
<feature type="domain" description="Cytochrome c" evidence="25">
    <location>
        <begin position="220"/>
        <end position="302"/>
    </location>
</feature>
<feature type="binding site" description="covalent" evidence="23">
    <location>
        <position position="233"/>
    </location>
    <ligand>
        <name>heme c</name>
        <dbReference type="ChEBI" id="CHEBI:61717"/>
        <label>2</label>
    </ligand>
</feature>
<dbReference type="FunFam" id="1.10.760.10:FF:000015">
    <property type="entry name" value="Cbb3-type cytochrome c oxidase subunit"/>
    <property type="match status" value="1"/>
</dbReference>
<keyword evidence="14 24" id="KW-1133">Transmembrane helix</keyword>
<protein>
    <recommendedName>
        <fullName evidence="21">Cbb3-type cytochrome c oxidase subunit</fullName>
    </recommendedName>
</protein>
<dbReference type="GO" id="GO:0020037">
    <property type="term" value="F:heme binding"/>
    <property type="evidence" value="ECO:0007669"/>
    <property type="project" value="InterPro"/>
</dbReference>
<name>A0A6S5RJ59_9GAMM</name>
<feature type="binding site" description="axial binding residue" evidence="22">
    <location>
        <position position="186"/>
    </location>
    <ligand>
        <name>heme c</name>
        <dbReference type="ChEBI" id="CHEBI:61717"/>
        <label>2</label>
    </ligand>
    <ligandPart>
        <name>Fe</name>
        <dbReference type="ChEBI" id="CHEBI:18248"/>
    </ligandPart>
</feature>
<feature type="binding site" description="axial binding residue" evidence="22">
    <location>
        <position position="237"/>
    </location>
    <ligand>
        <name>heme c</name>
        <dbReference type="ChEBI" id="CHEBI:61717"/>
        <label>2</label>
    </ligand>
    <ligandPart>
        <name>Fe</name>
        <dbReference type="ChEBI" id="CHEBI:18248"/>
    </ligandPart>
</feature>
<dbReference type="InterPro" id="IPR050597">
    <property type="entry name" value="Cytochrome_c_Oxidase_Subunit"/>
</dbReference>
<dbReference type="GO" id="GO:0009055">
    <property type="term" value="F:electron transfer activity"/>
    <property type="evidence" value="ECO:0007669"/>
    <property type="project" value="InterPro"/>
</dbReference>
<evidence type="ECO:0000256" key="23">
    <source>
        <dbReference type="PIRSR" id="PIRSR000006-2"/>
    </source>
</evidence>
<keyword evidence="16 21" id="KW-0408">Iron</keyword>
<reference evidence="26 27" key="1">
    <citation type="submission" date="2019-12" db="EMBL/GenBank/DDBJ databases">
        <title>complete genome sequences of Pseudomonas otitidis str. WP8-S17-CRE-03 isolated from wastewater treatment plant effluent.</title>
        <authorList>
            <person name="Sekizuka T."/>
            <person name="Itokawa K."/>
            <person name="Yatsu K."/>
            <person name="Inamine Y."/>
            <person name="Kuroda M."/>
        </authorList>
    </citation>
    <scope>NUCLEOTIDE SEQUENCE [LARGE SCALE GENOMIC DNA]</scope>
    <source>
        <strain evidence="26 27">WP8-S17-CRE-03</strain>
    </source>
</reference>
<evidence type="ECO:0000313" key="26">
    <source>
        <dbReference type="EMBL" id="BBT16101.1"/>
    </source>
</evidence>
<sequence length="312" mass="34066">MSTFWSWYISLLTLFTLVALLWLVFATRKGEAKGTVDKTMGHSFDGIEEYDNPLPKWWFMLFVGTIIFTFGYLALYPGLGNWKGVLPGYDDGWTQDKQWQREVDKANAMYGPIFAKYSAMPVEAVAQDPQALKMGGRLFATYCSICHGSDAKGAVGFPNLADDSWRWGGDAETIKTTILHGRMAAMPAWGEVLGEDGVKNVAAYVRQDLAGLKLPEDAKADVAAGKALFASTCVACHGPEGHGTPAMGAPDLTKPAAWIYGSSLAQLQQTIRYGRNGQMPAQDQYLGQDKVHILAAYVYSLSRKGGDKVAVE</sequence>
<dbReference type="AlphaFoldDB" id="A0A6S5RJ59"/>
<keyword evidence="10 21" id="KW-0479">Metal-binding</keyword>
<dbReference type="PANTHER" id="PTHR33751">
    <property type="entry name" value="CBB3-TYPE CYTOCHROME C OXIDASE SUBUNIT FIXP"/>
    <property type="match status" value="1"/>
</dbReference>
<keyword evidence="8 21" id="KW-0679">Respiratory chain</keyword>
<feature type="binding site" description="covalent" evidence="23">
    <location>
        <position position="146"/>
    </location>
    <ligand>
        <name>heme c</name>
        <dbReference type="ChEBI" id="CHEBI:61717"/>
        <label>1</label>
    </ligand>
</feature>
<organism evidence="26 27">
    <name type="scientific">Metapseudomonas otitidis</name>
    <dbReference type="NCBI Taxonomy" id="319939"/>
    <lineage>
        <taxon>Bacteria</taxon>
        <taxon>Pseudomonadati</taxon>
        <taxon>Pseudomonadota</taxon>
        <taxon>Gammaproteobacteria</taxon>
        <taxon>Pseudomonadales</taxon>
        <taxon>Pseudomonadaceae</taxon>
        <taxon>Metapseudomonas</taxon>
    </lineage>
</organism>
<keyword evidence="15 21" id="KW-0560">Oxidoreductase</keyword>
<feature type="binding site" description="covalent" evidence="23">
    <location>
        <position position="143"/>
    </location>
    <ligand>
        <name>heme c</name>
        <dbReference type="ChEBI" id="CHEBI:61717"/>
        <label>1</label>
    </ligand>
</feature>
<feature type="transmembrane region" description="Helical" evidence="24">
    <location>
        <begin position="57"/>
        <end position="76"/>
    </location>
</feature>
<evidence type="ECO:0000256" key="18">
    <source>
        <dbReference type="ARBA" id="ARBA00023136"/>
    </source>
</evidence>
<evidence type="ECO:0000256" key="6">
    <source>
        <dbReference type="ARBA" id="ARBA00022519"/>
    </source>
</evidence>
<evidence type="ECO:0000256" key="5">
    <source>
        <dbReference type="ARBA" id="ARBA00022475"/>
    </source>
</evidence>
<evidence type="ECO:0000256" key="17">
    <source>
        <dbReference type="ARBA" id="ARBA00023065"/>
    </source>
</evidence>
<dbReference type="Gene3D" id="6.10.280.130">
    <property type="match status" value="1"/>
</dbReference>
<keyword evidence="9 24" id="KW-0812">Transmembrane</keyword>
<dbReference type="InterPro" id="IPR008168">
    <property type="entry name" value="Cyt_C_IC"/>
</dbReference>
<keyword evidence="4 21" id="KW-0813">Transport</keyword>
<evidence type="ECO:0000256" key="2">
    <source>
        <dbReference type="ARBA" id="ARBA00004673"/>
    </source>
</evidence>
<evidence type="ECO:0000256" key="22">
    <source>
        <dbReference type="PIRSR" id="PIRSR000006-1"/>
    </source>
</evidence>
<feature type="binding site" description="axial binding residue" evidence="22">
    <location>
        <position position="279"/>
    </location>
    <ligand>
        <name>heme c</name>
        <dbReference type="ChEBI" id="CHEBI:61717"/>
        <label>1</label>
    </ligand>
    <ligandPart>
        <name>Fe</name>
        <dbReference type="ChEBI" id="CHEBI:18248"/>
    </ligandPart>
</feature>
<feature type="binding site" description="axial binding residue" evidence="22">
    <location>
        <position position="147"/>
    </location>
    <ligand>
        <name>heme c</name>
        <dbReference type="ChEBI" id="CHEBI:61717"/>
        <label>1</label>
    </ligand>
    <ligandPart>
        <name>Fe</name>
        <dbReference type="ChEBI" id="CHEBI:18248"/>
    </ligandPart>
</feature>
<evidence type="ECO:0000256" key="19">
    <source>
        <dbReference type="ARBA" id="ARBA00054634"/>
    </source>
</evidence>
<evidence type="ECO:0000256" key="8">
    <source>
        <dbReference type="ARBA" id="ARBA00022660"/>
    </source>
</evidence>
<evidence type="ECO:0000256" key="13">
    <source>
        <dbReference type="ARBA" id="ARBA00022982"/>
    </source>
</evidence>
<dbReference type="Pfam" id="PF13442">
    <property type="entry name" value="Cytochrome_CBB3"/>
    <property type="match status" value="2"/>
</dbReference>
<dbReference type="FunFam" id="1.10.760.10:FF:000013">
    <property type="entry name" value="Cbb3-type cytochrome c oxidase subunit"/>
    <property type="match status" value="1"/>
</dbReference>
<keyword evidence="13 21" id="KW-0249">Electron transport</keyword>
<keyword evidence="11" id="KW-0677">Repeat</keyword>
<evidence type="ECO:0000256" key="4">
    <source>
        <dbReference type="ARBA" id="ARBA00022448"/>
    </source>
</evidence>
<dbReference type="GO" id="GO:0006119">
    <property type="term" value="P:oxidative phosphorylation"/>
    <property type="evidence" value="ECO:0007669"/>
    <property type="project" value="UniProtKB-UniPathway"/>
</dbReference>
<accession>A0A6S5RJ59</accession>
<dbReference type="GO" id="GO:0005886">
    <property type="term" value="C:plasma membrane"/>
    <property type="evidence" value="ECO:0007669"/>
    <property type="project" value="UniProtKB-SubCell"/>
</dbReference>
<dbReference type="PRINTS" id="PR00605">
    <property type="entry name" value="CYTCHROMECIC"/>
</dbReference>
<comment type="pathway">
    <text evidence="2 21">Energy metabolism; oxidative phosphorylation.</text>
</comment>
<dbReference type="Pfam" id="PF14715">
    <property type="entry name" value="FixP_N"/>
    <property type="match status" value="1"/>
</dbReference>
<evidence type="ECO:0000256" key="16">
    <source>
        <dbReference type="ARBA" id="ARBA00023004"/>
    </source>
</evidence>
<evidence type="ECO:0000256" key="21">
    <source>
        <dbReference type="PIRNR" id="PIRNR000006"/>
    </source>
</evidence>
<keyword evidence="18 21" id="KW-0472">Membrane</keyword>
<dbReference type="PANTHER" id="PTHR33751:SF1">
    <property type="entry name" value="CBB3-TYPE CYTOCHROME C OXIDASE SUBUNIT FIXP"/>
    <property type="match status" value="1"/>
</dbReference>
<dbReference type="GO" id="GO:0005506">
    <property type="term" value="F:iron ion binding"/>
    <property type="evidence" value="ECO:0007669"/>
    <property type="project" value="InterPro"/>
</dbReference>
<keyword evidence="7 21" id="KW-0349">Heme</keyword>
<dbReference type="PROSITE" id="PS51007">
    <property type="entry name" value="CYTC"/>
    <property type="match status" value="2"/>
</dbReference>
<dbReference type="InterPro" id="IPR038414">
    <property type="entry name" value="CcoP_N_sf"/>
</dbReference>
<comment type="cofactor">
    <cofactor evidence="21 23">
        <name>heme c</name>
        <dbReference type="ChEBI" id="CHEBI:61717"/>
    </cofactor>
    <text evidence="21 23">Binds 2 heme C groups per subunit.</text>
</comment>
<comment type="similarity">
    <text evidence="3 21">Belongs to the CcoP / FixP family.</text>
</comment>
<evidence type="ECO:0000256" key="1">
    <source>
        <dbReference type="ARBA" id="ARBA00004429"/>
    </source>
</evidence>
<dbReference type="InterPro" id="IPR004678">
    <property type="entry name" value="Cyt_c_oxidase_cbb3_su3"/>
</dbReference>
<keyword evidence="5 21" id="KW-1003">Cell membrane</keyword>
<evidence type="ECO:0000256" key="10">
    <source>
        <dbReference type="ARBA" id="ARBA00022723"/>
    </source>
</evidence>